<evidence type="ECO:0000313" key="2">
    <source>
        <dbReference type="Proteomes" id="UP000006729"/>
    </source>
</evidence>
<name>A0A2K2AM22_POPTR</name>
<evidence type="ECO:0000313" key="1">
    <source>
        <dbReference type="EMBL" id="PNT38584.1"/>
    </source>
</evidence>
<dbReference type="Proteomes" id="UP000006729">
    <property type="component" value="Chromosome 5"/>
</dbReference>
<dbReference type="EMBL" id="CM009294">
    <property type="protein sequence ID" value="PNT38584.1"/>
    <property type="molecule type" value="Genomic_DNA"/>
</dbReference>
<dbReference type="InParanoid" id="A0A2K2AM22"/>
<protein>
    <submittedName>
        <fullName evidence="1">Uncharacterized protein</fullName>
    </submittedName>
</protein>
<gene>
    <name evidence="1" type="ORF">POPTR_005G247800</name>
</gene>
<accession>A0A2K2AM22</accession>
<dbReference type="AlphaFoldDB" id="A0A2K2AM22"/>
<sequence>MIFRLLGFCFEENASGDTIGGLGFKIDQSQGPIVLVTSHSQSSGKSVNLLRLYNIFCEPLVYILLLMFVKQLRIC</sequence>
<reference evidence="1 2" key="1">
    <citation type="journal article" date="2006" name="Science">
        <title>The genome of black cottonwood, Populus trichocarpa (Torr. &amp; Gray).</title>
        <authorList>
            <person name="Tuskan G.A."/>
            <person name="Difazio S."/>
            <person name="Jansson S."/>
            <person name="Bohlmann J."/>
            <person name="Grigoriev I."/>
            <person name="Hellsten U."/>
            <person name="Putnam N."/>
            <person name="Ralph S."/>
            <person name="Rombauts S."/>
            <person name="Salamov A."/>
            <person name="Schein J."/>
            <person name="Sterck L."/>
            <person name="Aerts A."/>
            <person name="Bhalerao R.R."/>
            <person name="Bhalerao R.P."/>
            <person name="Blaudez D."/>
            <person name="Boerjan W."/>
            <person name="Brun A."/>
            <person name="Brunner A."/>
            <person name="Busov V."/>
            <person name="Campbell M."/>
            <person name="Carlson J."/>
            <person name="Chalot M."/>
            <person name="Chapman J."/>
            <person name="Chen G.L."/>
            <person name="Cooper D."/>
            <person name="Coutinho P.M."/>
            <person name="Couturier J."/>
            <person name="Covert S."/>
            <person name="Cronk Q."/>
            <person name="Cunningham R."/>
            <person name="Davis J."/>
            <person name="Degroeve S."/>
            <person name="Dejardin A."/>
            <person name="Depamphilis C."/>
            <person name="Detter J."/>
            <person name="Dirks B."/>
            <person name="Dubchak I."/>
            <person name="Duplessis S."/>
            <person name="Ehlting J."/>
            <person name="Ellis B."/>
            <person name="Gendler K."/>
            <person name="Goodstein D."/>
            <person name="Gribskov M."/>
            <person name="Grimwood J."/>
            <person name="Groover A."/>
            <person name="Gunter L."/>
            <person name="Hamberger B."/>
            <person name="Heinze B."/>
            <person name="Helariutta Y."/>
            <person name="Henrissat B."/>
            <person name="Holligan D."/>
            <person name="Holt R."/>
            <person name="Huang W."/>
            <person name="Islam-Faridi N."/>
            <person name="Jones S."/>
            <person name="Jones-Rhoades M."/>
            <person name="Jorgensen R."/>
            <person name="Joshi C."/>
            <person name="Kangasjarvi J."/>
            <person name="Karlsson J."/>
            <person name="Kelleher C."/>
            <person name="Kirkpatrick R."/>
            <person name="Kirst M."/>
            <person name="Kohler A."/>
            <person name="Kalluri U."/>
            <person name="Larimer F."/>
            <person name="Leebens-Mack J."/>
            <person name="Leple J.C."/>
            <person name="Locascio P."/>
            <person name="Lou Y."/>
            <person name="Lucas S."/>
            <person name="Martin F."/>
            <person name="Montanini B."/>
            <person name="Napoli C."/>
            <person name="Nelson D.R."/>
            <person name="Nelson C."/>
            <person name="Nieminen K."/>
            <person name="Nilsson O."/>
            <person name="Pereda V."/>
            <person name="Peter G."/>
            <person name="Philippe R."/>
            <person name="Pilate G."/>
            <person name="Poliakov A."/>
            <person name="Razumovskaya J."/>
            <person name="Richardson P."/>
            <person name="Rinaldi C."/>
            <person name="Ritland K."/>
            <person name="Rouze P."/>
            <person name="Ryaboy D."/>
            <person name="Schmutz J."/>
            <person name="Schrader J."/>
            <person name="Segerman B."/>
            <person name="Shin H."/>
            <person name="Siddiqui A."/>
            <person name="Sterky F."/>
            <person name="Terry A."/>
            <person name="Tsai C.J."/>
            <person name="Uberbacher E."/>
            <person name="Unneberg P."/>
            <person name="Vahala J."/>
            <person name="Wall K."/>
            <person name="Wessler S."/>
            <person name="Yang G."/>
            <person name="Yin T."/>
            <person name="Douglas C."/>
            <person name="Marra M."/>
            <person name="Sandberg G."/>
            <person name="Van de Peer Y."/>
            <person name="Rokhsar D."/>
        </authorList>
    </citation>
    <scope>NUCLEOTIDE SEQUENCE [LARGE SCALE GENOMIC DNA]</scope>
    <source>
        <strain evidence="2">cv. Nisqually</strain>
    </source>
</reference>
<keyword evidence="2" id="KW-1185">Reference proteome</keyword>
<proteinExistence type="predicted"/>
<organism evidence="1 2">
    <name type="scientific">Populus trichocarpa</name>
    <name type="common">Western balsam poplar</name>
    <name type="synonym">Populus balsamifera subsp. trichocarpa</name>
    <dbReference type="NCBI Taxonomy" id="3694"/>
    <lineage>
        <taxon>Eukaryota</taxon>
        <taxon>Viridiplantae</taxon>
        <taxon>Streptophyta</taxon>
        <taxon>Embryophyta</taxon>
        <taxon>Tracheophyta</taxon>
        <taxon>Spermatophyta</taxon>
        <taxon>Magnoliopsida</taxon>
        <taxon>eudicotyledons</taxon>
        <taxon>Gunneridae</taxon>
        <taxon>Pentapetalae</taxon>
        <taxon>rosids</taxon>
        <taxon>fabids</taxon>
        <taxon>Malpighiales</taxon>
        <taxon>Salicaceae</taxon>
        <taxon>Saliceae</taxon>
        <taxon>Populus</taxon>
    </lineage>
</organism>